<dbReference type="EMBL" id="VUJX02000004">
    <property type="protein sequence ID" value="KAL0938102.1"/>
    <property type="molecule type" value="Genomic_DNA"/>
</dbReference>
<proteinExistence type="predicted"/>
<dbReference type="Proteomes" id="UP000805649">
    <property type="component" value="Unassembled WGS sequence"/>
</dbReference>
<reference evidence="1 2" key="1">
    <citation type="journal article" date="2020" name="Phytopathology">
        <title>Genome Sequence Resources of Colletotrichum truncatum, C. plurivorum, C. musicola, and C. sojae: Four Species Pathogenic to Soybean (Glycine max).</title>
        <authorList>
            <person name="Rogerio F."/>
            <person name="Boufleur T.R."/>
            <person name="Ciampi-Guillardi M."/>
            <person name="Sukno S.A."/>
            <person name="Thon M.R."/>
            <person name="Massola Junior N.S."/>
            <person name="Baroncelli R."/>
        </authorList>
    </citation>
    <scope>NUCLEOTIDE SEQUENCE [LARGE SCALE GENOMIC DNA]</scope>
    <source>
        <strain evidence="1 2">CMES1059</strain>
    </source>
</reference>
<evidence type="ECO:0000313" key="2">
    <source>
        <dbReference type="Proteomes" id="UP000805649"/>
    </source>
</evidence>
<organism evidence="1 2">
    <name type="scientific">Colletotrichum truncatum</name>
    <name type="common">Anthracnose fungus</name>
    <name type="synonym">Colletotrichum capsici</name>
    <dbReference type="NCBI Taxonomy" id="5467"/>
    <lineage>
        <taxon>Eukaryota</taxon>
        <taxon>Fungi</taxon>
        <taxon>Dikarya</taxon>
        <taxon>Ascomycota</taxon>
        <taxon>Pezizomycotina</taxon>
        <taxon>Sordariomycetes</taxon>
        <taxon>Hypocreomycetidae</taxon>
        <taxon>Glomerellales</taxon>
        <taxon>Glomerellaceae</taxon>
        <taxon>Colletotrichum</taxon>
        <taxon>Colletotrichum truncatum species complex</taxon>
    </lineage>
</organism>
<keyword evidence="2" id="KW-1185">Reference proteome</keyword>
<protein>
    <submittedName>
        <fullName evidence="1">Protein-like protein 2</fullName>
    </submittedName>
</protein>
<sequence length="245" mass="26301">MLFSTLSALVLAATASAHIVISYPGWRGNNLITNETFPYGMQWSYPSGGGMGVTKNRTYWPTSGGTVAFQPGWFQGHASAFMYVNMGFGTDGPDGGPANMSNPMVPVFQILGPSKNPFPGTVCLTQIPLPVNTTVKPGDHATIQIVELAMHGAALYSCVDIEFAEPGDPKIEKVNETNCFNSVDIGMADVYTITTRASGQTIEQAAATSDAEQTVTFWYAGKRPQSAWAVFSWVPFVLGGLWIML</sequence>
<accession>A0ACC3Z1Y5</accession>
<gene>
    <name evidence="1" type="ORF">CTRU02_207833</name>
</gene>
<evidence type="ECO:0000313" key="1">
    <source>
        <dbReference type="EMBL" id="KAL0938102.1"/>
    </source>
</evidence>
<comment type="caution">
    <text evidence="1">The sequence shown here is derived from an EMBL/GenBank/DDBJ whole genome shotgun (WGS) entry which is preliminary data.</text>
</comment>
<name>A0ACC3Z1Y5_COLTU</name>